<dbReference type="PROSITE" id="PS50005">
    <property type="entry name" value="TPR"/>
    <property type="match status" value="1"/>
</dbReference>
<keyword evidence="1" id="KW-0802">TPR repeat</keyword>
<dbReference type="AlphaFoldDB" id="A0ABD5XZ09"/>
<dbReference type="Pfam" id="PF00535">
    <property type="entry name" value="Glycos_transf_2"/>
    <property type="match status" value="1"/>
</dbReference>
<dbReference type="Proteomes" id="UP001596432">
    <property type="component" value="Unassembled WGS sequence"/>
</dbReference>
<keyword evidence="4" id="KW-1185">Reference proteome</keyword>
<dbReference type="CDD" id="cd00761">
    <property type="entry name" value="Glyco_tranf_GTA_type"/>
    <property type="match status" value="1"/>
</dbReference>
<gene>
    <name evidence="3" type="ORF">ACFQMA_10880</name>
</gene>
<dbReference type="RefSeq" id="WP_274325886.1">
    <property type="nucleotide sequence ID" value="NZ_CP118158.1"/>
</dbReference>
<protein>
    <submittedName>
        <fullName evidence="3">Glycosyltransferase family 2 protein</fullName>
    </submittedName>
</protein>
<dbReference type="InterPro" id="IPR001173">
    <property type="entry name" value="Glyco_trans_2-like"/>
</dbReference>
<dbReference type="InterPro" id="IPR029044">
    <property type="entry name" value="Nucleotide-diphossugar_trans"/>
</dbReference>
<name>A0ABD5XZ09_9EURY</name>
<comment type="caution">
    <text evidence="3">The sequence shown here is derived from an EMBL/GenBank/DDBJ whole genome shotgun (WGS) entry which is preliminary data.</text>
</comment>
<dbReference type="InterPro" id="IPR019734">
    <property type="entry name" value="TPR_rpt"/>
</dbReference>
<feature type="repeat" description="TPR" evidence="1">
    <location>
        <begin position="245"/>
        <end position="278"/>
    </location>
</feature>
<reference evidence="3 4" key="1">
    <citation type="journal article" date="2019" name="Int. J. Syst. Evol. Microbiol.">
        <title>The Global Catalogue of Microorganisms (GCM) 10K type strain sequencing project: providing services to taxonomists for standard genome sequencing and annotation.</title>
        <authorList>
            <consortium name="The Broad Institute Genomics Platform"/>
            <consortium name="The Broad Institute Genome Sequencing Center for Infectious Disease"/>
            <person name="Wu L."/>
            <person name="Ma J."/>
        </authorList>
    </citation>
    <scope>NUCLEOTIDE SEQUENCE [LARGE SCALE GENOMIC DNA]</scope>
    <source>
        <strain evidence="3 4">XZYJT29</strain>
    </source>
</reference>
<evidence type="ECO:0000259" key="2">
    <source>
        <dbReference type="Pfam" id="PF00535"/>
    </source>
</evidence>
<dbReference type="PANTHER" id="PTHR22916:SF3">
    <property type="entry name" value="UDP-GLCNAC:BETAGAL BETA-1,3-N-ACETYLGLUCOSAMINYLTRANSFERASE-LIKE PROTEIN 1"/>
    <property type="match status" value="1"/>
</dbReference>
<dbReference type="SUPFAM" id="SSF53448">
    <property type="entry name" value="Nucleotide-diphospho-sugar transferases"/>
    <property type="match status" value="1"/>
</dbReference>
<dbReference type="GeneID" id="78820616"/>
<evidence type="ECO:0000313" key="3">
    <source>
        <dbReference type="EMBL" id="MFC7140328.1"/>
    </source>
</evidence>
<evidence type="ECO:0000313" key="4">
    <source>
        <dbReference type="Proteomes" id="UP001596432"/>
    </source>
</evidence>
<evidence type="ECO:0000256" key="1">
    <source>
        <dbReference type="PROSITE-ProRule" id="PRU00339"/>
    </source>
</evidence>
<sequence length="297" mass="34115">MSSPQVSVIIPTYNRATLVKRAIQSVLNQTFKDFELIIVDDASDDETPEVIDSINDARLEYIRHDLNRHGGAARNTGIKYASGKYIAFLDDDDEWYPTKLERQVERFETVSNEIGLVYCWREVYKNGELVNKASPELFGDIFDETLVWNPIGNTSTFMLPACVLDAVDGFDEHLLRGQDSDLVRRVTREYKVDYIPDYLVKQHWKHKGDQITDVDSDRMYDSIESHLVTLERFDSYFKDNPAPKAELLTVIGRLYAQTGDWSKSLSYLVRGTATKPTSSAVKKELVRSIKEFLKIIR</sequence>
<dbReference type="GO" id="GO:0016758">
    <property type="term" value="F:hexosyltransferase activity"/>
    <property type="evidence" value="ECO:0007669"/>
    <property type="project" value="UniProtKB-ARBA"/>
</dbReference>
<feature type="domain" description="Glycosyltransferase 2-like" evidence="2">
    <location>
        <begin position="7"/>
        <end position="133"/>
    </location>
</feature>
<proteinExistence type="predicted"/>
<dbReference type="Gene3D" id="3.90.550.10">
    <property type="entry name" value="Spore Coat Polysaccharide Biosynthesis Protein SpsA, Chain A"/>
    <property type="match status" value="1"/>
</dbReference>
<dbReference type="EMBL" id="JBHTAS010000001">
    <property type="protein sequence ID" value="MFC7140328.1"/>
    <property type="molecule type" value="Genomic_DNA"/>
</dbReference>
<dbReference type="PANTHER" id="PTHR22916">
    <property type="entry name" value="GLYCOSYLTRANSFERASE"/>
    <property type="match status" value="1"/>
</dbReference>
<accession>A0ABD5XZ09</accession>
<organism evidence="3 4">
    <name type="scientific">Halosimplex aquaticum</name>
    <dbReference type="NCBI Taxonomy" id="3026162"/>
    <lineage>
        <taxon>Archaea</taxon>
        <taxon>Methanobacteriati</taxon>
        <taxon>Methanobacteriota</taxon>
        <taxon>Stenosarchaea group</taxon>
        <taxon>Halobacteria</taxon>
        <taxon>Halobacteriales</taxon>
        <taxon>Haloarculaceae</taxon>
        <taxon>Halosimplex</taxon>
    </lineage>
</organism>